<evidence type="ECO:0000256" key="4">
    <source>
        <dbReference type="ARBA" id="ARBA00023128"/>
    </source>
</evidence>
<accession>S9PRQ6</accession>
<evidence type="ECO:0000256" key="5">
    <source>
        <dbReference type="ARBA" id="ARBA00023274"/>
    </source>
</evidence>
<keyword evidence="4" id="KW-0496">Mitochondrion</keyword>
<sequence>MRAALFLSKQASVRIPKGFKFPVPKEKKLPQVSDTHPLWQFFRNKNALSPPDEEAKFGRSWTAEELRWKSFDDLHGLWYNCLRERNLLLTQTTEMKRLRLTIPDHSKDRVKTVNKTMATIKFVLWERERAFQAAKDLEKKASENAENPSSQVV</sequence>
<protein>
    <recommendedName>
        <fullName evidence="6">Large ribosomal subunit protein uL29m</fullName>
    </recommendedName>
    <alternativeName>
        <fullName evidence="7">54S ribosomal protein L4, mitochondrial</fullName>
    </alternativeName>
</protein>
<dbReference type="HOGENOM" id="CLU_063281_2_1_1"/>
<name>S9PRQ6_SCHOY</name>
<evidence type="ECO:0000256" key="7">
    <source>
        <dbReference type="ARBA" id="ARBA00035399"/>
    </source>
</evidence>
<evidence type="ECO:0000256" key="3">
    <source>
        <dbReference type="ARBA" id="ARBA00022980"/>
    </source>
</evidence>
<dbReference type="PANTHER" id="PTHR21183:SF18">
    <property type="entry name" value="LARGE RIBOSOMAL SUBUNIT PROTEIN UL29M"/>
    <property type="match status" value="1"/>
</dbReference>
<gene>
    <name evidence="8" type="ORF">SOCG_03807</name>
</gene>
<evidence type="ECO:0000313" key="9">
    <source>
        <dbReference type="Proteomes" id="UP000016088"/>
    </source>
</evidence>
<organism evidence="8 9">
    <name type="scientific">Schizosaccharomyces octosporus (strain yFS286)</name>
    <name type="common">Fission yeast</name>
    <name type="synonym">Octosporomyces octosporus</name>
    <dbReference type="NCBI Taxonomy" id="483514"/>
    <lineage>
        <taxon>Eukaryota</taxon>
        <taxon>Fungi</taxon>
        <taxon>Dikarya</taxon>
        <taxon>Ascomycota</taxon>
        <taxon>Taphrinomycotina</taxon>
        <taxon>Schizosaccharomycetes</taxon>
        <taxon>Schizosaccharomycetales</taxon>
        <taxon>Schizosaccharomycetaceae</taxon>
        <taxon>Schizosaccharomyces</taxon>
    </lineage>
</organism>
<dbReference type="VEuPathDB" id="FungiDB:SOCG_03807"/>
<reference evidence="8 9" key="1">
    <citation type="journal article" date="2011" name="Science">
        <title>Comparative functional genomics of the fission yeasts.</title>
        <authorList>
            <person name="Rhind N."/>
            <person name="Chen Z."/>
            <person name="Yassour M."/>
            <person name="Thompson D.A."/>
            <person name="Haas B.J."/>
            <person name="Habib N."/>
            <person name="Wapinski I."/>
            <person name="Roy S."/>
            <person name="Lin M.F."/>
            <person name="Heiman D.I."/>
            <person name="Young S.K."/>
            <person name="Furuya K."/>
            <person name="Guo Y."/>
            <person name="Pidoux A."/>
            <person name="Chen H.M."/>
            <person name="Robbertse B."/>
            <person name="Goldberg J.M."/>
            <person name="Aoki K."/>
            <person name="Bayne E.H."/>
            <person name="Berlin A.M."/>
            <person name="Desjardins C.A."/>
            <person name="Dobbs E."/>
            <person name="Dukaj L."/>
            <person name="Fan L."/>
            <person name="FitzGerald M.G."/>
            <person name="French C."/>
            <person name="Gujja S."/>
            <person name="Hansen K."/>
            <person name="Keifenheim D."/>
            <person name="Levin J.Z."/>
            <person name="Mosher R.A."/>
            <person name="Mueller C.A."/>
            <person name="Pfiffner J."/>
            <person name="Priest M."/>
            <person name="Russ C."/>
            <person name="Smialowska A."/>
            <person name="Swoboda P."/>
            <person name="Sykes S.M."/>
            <person name="Vaughn M."/>
            <person name="Vengrova S."/>
            <person name="Yoder R."/>
            <person name="Zeng Q."/>
            <person name="Allshire R."/>
            <person name="Baulcombe D."/>
            <person name="Birren B.W."/>
            <person name="Brown W."/>
            <person name="Ekwall K."/>
            <person name="Kellis M."/>
            <person name="Leatherwood J."/>
            <person name="Levin H."/>
            <person name="Margalit H."/>
            <person name="Martienssen R."/>
            <person name="Nieduszynski C.A."/>
            <person name="Spatafora J.W."/>
            <person name="Friedman N."/>
            <person name="Dalgaard J.Z."/>
            <person name="Baumann P."/>
            <person name="Niki H."/>
            <person name="Regev A."/>
            <person name="Nusbaum C."/>
        </authorList>
    </citation>
    <scope>NUCLEOTIDE SEQUENCE [LARGE SCALE GENOMIC DNA]</scope>
    <source>
        <strain evidence="9">yFS286</strain>
    </source>
</reference>
<proteinExistence type="inferred from homology"/>
<dbReference type="RefSeq" id="XP_013019171.1">
    <property type="nucleotide sequence ID" value="XM_013163717.1"/>
</dbReference>
<dbReference type="InterPro" id="IPR038340">
    <property type="entry name" value="MRP-L47_sf"/>
</dbReference>
<dbReference type="AlphaFoldDB" id="S9PRQ6"/>
<dbReference type="PANTHER" id="PTHR21183">
    <property type="entry name" value="RIBOSOMAL PROTEIN L47, MITOCHONDRIAL-RELATED"/>
    <property type="match status" value="1"/>
</dbReference>
<keyword evidence="3 8" id="KW-0689">Ribosomal protein</keyword>
<evidence type="ECO:0000313" key="8">
    <source>
        <dbReference type="EMBL" id="EPX71871.1"/>
    </source>
</evidence>
<comment type="subcellular location">
    <subcellularLocation>
        <location evidence="1">Mitochondrion</location>
    </subcellularLocation>
</comment>
<dbReference type="EMBL" id="KE503207">
    <property type="protein sequence ID" value="EPX71871.1"/>
    <property type="molecule type" value="Genomic_DNA"/>
</dbReference>
<evidence type="ECO:0000256" key="1">
    <source>
        <dbReference type="ARBA" id="ARBA00004173"/>
    </source>
</evidence>
<dbReference type="Gene3D" id="6.10.330.20">
    <property type="match status" value="1"/>
</dbReference>
<evidence type="ECO:0000256" key="2">
    <source>
        <dbReference type="ARBA" id="ARBA00009254"/>
    </source>
</evidence>
<dbReference type="GeneID" id="25032775"/>
<dbReference type="OMA" id="KFVLWER"/>
<dbReference type="GO" id="GO:0003735">
    <property type="term" value="F:structural constituent of ribosome"/>
    <property type="evidence" value="ECO:0007669"/>
    <property type="project" value="InterPro"/>
</dbReference>
<dbReference type="Proteomes" id="UP000016088">
    <property type="component" value="Unassembled WGS sequence"/>
</dbReference>
<dbReference type="InterPro" id="IPR010729">
    <property type="entry name" value="Ribosomal_uL29_mit"/>
</dbReference>
<dbReference type="GO" id="GO:0005762">
    <property type="term" value="C:mitochondrial large ribosomal subunit"/>
    <property type="evidence" value="ECO:0007669"/>
    <property type="project" value="TreeGrafter"/>
</dbReference>
<evidence type="ECO:0000256" key="6">
    <source>
        <dbReference type="ARBA" id="ARBA00035289"/>
    </source>
</evidence>
<dbReference type="eggNOG" id="KOG3331">
    <property type="taxonomic scope" value="Eukaryota"/>
</dbReference>
<dbReference type="OrthoDB" id="270763at2759"/>
<keyword evidence="5" id="KW-0687">Ribonucleoprotein</keyword>
<keyword evidence="9" id="KW-1185">Reference proteome</keyword>
<dbReference type="Pfam" id="PF06984">
    <property type="entry name" value="MRP-L47"/>
    <property type="match status" value="1"/>
</dbReference>
<dbReference type="GO" id="GO:0032543">
    <property type="term" value="P:mitochondrial translation"/>
    <property type="evidence" value="ECO:0007669"/>
    <property type="project" value="TreeGrafter"/>
</dbReference>
<comment type="similarity">
    <text evidence="2">Belongs to the universal ribosomal protein uL29 family.</text>
</comment>